<name>A0A512NEG5_9HYPH</name>
<comment type="caution">
    <text evidence="1">The sequence shown here is derived from an EMBL/GenBank/DDBJ whole genome shotgun (WGS) entry which is preliminary data.</text>
</comment>
<accession>A0A512NEG5</accession>
<gene>
    <name evidence="1" type="ORF">RSO01_45060</name>
</gene>
<reference evidence="1 2" key="1">
    <citation type="submission" date="2019-07" db="EMBL/GenBank/DDBJ databases">
        <title>Whole genome shotgun sequence of Reyranella soli NBRC 108950.</title>
        <authorList>
            <person name="Hosoyama A."/>
            <person name="Uohara A."/>
            <person name="Ohji S."/>
            <person name="Ichikawa N."/>
        </authorList>
    </citation>
    <scope>NUCLEOTIDE SEQUENCE [LARGE SCALE GENOMIC DNA]</scope>
    <source>
        <strain evidence="1 2">NBRC 108950</strain>
    </source>
</reference>
<proteinExistence type="predicted"/>
<protein>
    <submittedName>
        <fullName evidence="1">Uncharacterized protein</fullName>
    </submittedName>
</protein>
<dbReference type="AlphaFoldDB" id="A0A512NEG5"/>
<evidence type="ECO:0000313" key="2">
    <source>
        <dbReference type="Proteomes" id="UP000321058"/>
    </source>
</evidence>
<dbReference type="Proteomes" id="UP000321058">
    <property type="component" value="Unassembled WGS sequence"/>
</dbReference>
<evidence type="ECO:0000313" key="1">
    <source>
        <dbReference type="EMBL" id="GEP57340.1"/>
    </source>
</evidence>
<dbReference type="EMBL" id="BKAJ01000077">
    <property type="protein sequence ID" value="GEP57340.1"/>
    <property type="molecule type" value="Genomic_DNA"/>
</dbReference>
<keyword evidence="2" id="KW-1185">Reference proteome</keyword>
<dbReference type="RefSeq" id="WP_147151708.1">
    <property type="nucleotide sequence ID" value="NZ_BKAJ01000077.1"/>
</dbReference>
<sequence length="238" mass="24550">MANSFTALGFIKPEVGADSNLWGGHWNQNADLLDIMLQRFVGTTTTRLLTFNVNAISTTTTRTVTWRDVDVSFPSTTSAIVLVDTSTAQTFSNKVLGSNVTGFPGSTSGNATTFLGADIAFGVNTTFQNGPNTGSIGANGQTWFILGVAQFANVSGGSSQMEAAIFDGTNYIANGSHVLFNNEGKSMTVAIVAAVTTATTFTLRARNNNGVGGTSLQASGGATGVANKATSITAIRIA</sequence>
<organism evidence="1 2">
    <name type="scientific">Reyranella soli</name>
    <dbReference type="NCBI Taxonomy" id="1230389"/>
    <lineage>
        <taxon>Bacteria</taxon>
        <taxon>Pseudomonadati</taxon>
        <taxon>Pseudomonadota</taxon>
        <taxon>Alphaproteobacteria</taxon>
        <taxon>Hyphomicrobiales</taxon>
        <taxon>Reyranellaceae</taxon>
        <taxon>Reyranella</taxon>
    </lineage>
</organism>